<evidence type="ECO:0000256" key="4">
    <source>
        <dbReference type="ARBA" id="ARBA00023163"/>
    </source>
</evidence>
<comment type="similarity">
    <text evidence="6">Belongs to the AP2/ERF transcription factor family. ERF subfamily.</text>
</comment>
<comment type="subcellular location">
    <subcellularLocation>
        <location evidence="1">Nucleus</location>
    </subcellularLocation>
</comment>
<dbReference type="Gene3D" id="3.30.730.10">
    <property type="entry name" value="AP2/ERF domain"/>
    <property type="match status" value="1"/>
</dbReference>
<dbReference type="PRINTS" id="PR00367">
    <property type="entry name" value="ETHRSPELEMNT"/>
</dbReference>
<feature type="domain" description="AP2/ERF" evidence="8">
    <location>
        <begin position="81"/>
        <end position="150"/>
    </location>
</feature>
<evidence type="ECO:0000256" key="5">
    <source>
        <dbReference type="ARBA" id="ARBA00023242"/>
    </source>
</evidence>
<evidence type="ECO:0000256" key="3">
    <source>
        <dbReference type="ARBA" id="ARBA00023125"/>
    </source>
</evidence>
<proteinExistence type="inferred from homology"/>
<dbReference type="GO" id="GO:0009873">
    <property type="term" value="P:ethylene-activated signaling pathway"/>
    <property type="evidence" value="ECO:0007669"/>
    <property type="project" value="InterPro"/>
</dbReference>
<dbReference type="GO" id="GO:0003700">
    <property type="term" value="F:DNA-binding transcription factor activity"/>
    <property type="evidence" value="ECO:0007669"/>
    <property type="project" value="InterPro"/>
</dbReference>
<dbReference type="Gramene" id="KOM31988">
    <property type="protein sequence ID" value="KOM31988"/>
    <property type="gene ID" value="LR48_Vigan01g154400"/>
</dbReference>
<reference evidence="10" key="1">
    <citation type="journal article" date="2015" name="Proc. Natl. Acad. Sci. U.S.A.">
        <title>Genome sequencing of adzuki bean (Vigna angularis) provides insight into high starch and low fat accumulation and domestication.</title>
        <authorList>
            <person name="Yang K."/>
            <person name="Tian Z."/>
            <person name="Chen C."/>
            <person name="Luo L."/>
            <person name="Zhao B."/>
            <person name="Wang Z."/>
            <person name="Yu L."/>
            <person name="Li Y."/>
            <person name="Sun Y."/>
            <person name="Li W."/>
            <person name="Chen Y."/>
            <person name="Li Y."/>
            <person name="Zhang Y."/>
            <person name="Ai D."/>
            <person name="Zhao J."/>
            <person name="Shang C."/>
            <person name="Ma Y."/>
            <person name="Wu B."/>
            <person name="Wang M."/>
            <person name="Gao L."/>
            <person name="Sun D."/>
            <person name="Zhang P."/>
            <person name="Guo F."/>
            <person name="Wang W."/>
            <person name="Li Y."/>
            <person name="Wang J."/>
            <person name="Varshney R.K."/>
            <person name="Wang J."/>
            <person name="Ling H.Q."/>
            <person name="Wan P."/>
        </authorList>
    </citation>
    <scope>NUCLEOTIDE SEQUENCE</scope>
    <source>
        <strain evidence="10">cv. Jingnong 6</strain>
    </source>
</reference>
<dbReference type="PANTHER" id="PTHR31190">
    <property type="entry name" value="DNA-BINDING DOMAIN"/>
    <property type="match status" value="1"/>
</dbReference>
<feature type="region of interest" description="Disordered" evidence="7">
    <location>
        <begin position="49"/>
        <end position="80"/>
    </location>
</feature>
<organism evidence="9 10">
    <name type="scientific">Phaseolus angularis</name>
    <name type="common">Azuki bean</name>
    <name type="synonym">Vigna angularis</name>
    <dbReference type="NCBI Taxonomy" id="3914"/>
    <lineage>
        <taxon>Eukaryota</taxon>
        <taxon>Viridiplantae</taxon>
        <taxon>Streptophyta</taxon>
        <taxon>Embryophyta</taxon>
        <taxon>Tracheophyta</taxon>
        <taxon>Spermatophyta</taxon>
        <taxon>Magnoliopsida</taxon>
        <taxon>eudicotyledons</taxon>
        <taxon>Gunneridae</taxon>
        <taxon>Pentapetalae</taxon>
        <taxon>rosids</taxon>
        <taxon>fabids</taxon>
        <taxon>Fabales</taxon>
        <taxon>Fabaceae</taxon>
        <taxon>Papilionoideae</taxon>
        <taxon>50 kb inversion clade</taxon>
        <taxon>NPAAA clade</taxon>
        <taxon>indigoferoid/millettioid clade</taxon>
        <taxon>Phaseoleae</taxon>
        <taxon>Vigna</taxon>
    </lineage>
</organism>
<evidence type="ECO:0000256" key="1">
    <source>
        <dbReference type="ARBA" id="ARBA00004123"/>
    </source>
</evidence>
<keyword evidence="3" id="KW-0238">DNA-binding</keyword>
<accession>A0A0L9TN46</accession>
<dbReference type="SUPFAM" id="SSF54171">
    <property type="entry name" value="DNA-binding domain"/>
    <property type="match status" value="1"/>
</dbReference>
<dbReference type="PROSITE" id="PS51032">
    <property type="entry name" value="AP2_ERF"/>
    <property type="match status" value="1"/>
</dbReference>
<evidence type="ECO:0000313" key="9">
    <source>
        <dbReference type="EMBL" id="KOM31988.1"/>
    </source>
</evidence>
<dbReference type="AlphaFoldDB" id="A0A0L9TN46"/>
<dbReference type="InterPro" id="IPR044808">
    <property type="entry name" value="ERF_plant"/>
</dbReference>
<dbReference type="EMBL" id="CM003371">
    <property type="protein sequence ID" value="KOM31988.1"/>
    <property type="molecule type" value="Genomic_DNA"/>
</dbReference>
<dbReference type="GO" id="GO:0005634">
    <property type="term" value="C:nucleus"/>
    <property type="evidence" value="ECO:0007669"/>
    <property type="project" value="UniProtKB-SubCell"/>
</dbReference>
<keyword evidence="4" id="KW-0804">Transcription</keyword>
<dbReference type="InterPro" id="IPR036955">
    <property type="entry name" value="AP2/ERF_dom_sf"/>
</dbReference>
<keyword evidence="2" id="KW-0805">Transcription regulation</keyword>
<gene>
    <name evidence="9" type="ORF">LR48_Vigan01g154400</name>
</gene>
<dbReference type="Proteomes" id="UP000053144">
    <property type="component" value="Chromosome 1"/>
</dbReference>
<evidence type="ECO:0000256" key="6">
    <source>
        <dbReference type="ARBA" id="ARBA00024343"/>
    </source>
</evidence>
<evidence type="ECO:0000256" key="2">
    <source>
        <dbReference type="ARBA" id="ARBA00023015"/>
    </source>
</evidence>
<dbReference type="SMART" id="SM00380">
    <property type="entry name" value="AP2"/>
    <property type="match status" value="1"/>
</dbReference>
<evidence type="ECO:0000256" key="7">
    <source>
        <dbReference type="SAM" id="MobiDB-lite"/>
    </source>
</evidence>
<evidence type="ECO:0000259" key="8">
    <source>
        <dbReference type="PROSITE" id="PS51032"/>
    </source>
</evidence>
<protein>
    <recommendedName>
        <fullName evidence="8">AP2/ERF domain-containing protein</fullName>
    </recommendedName>
</protein>
<dbReference type="InterPro" id="IPR001471">
    <property type="entry name" value="AP2/ERF_dom"/>
</dbReference>
<dbReference type="STRING" id="3914.A0A0L9TN46"/>
<name>A0A0L9TN46_PHAAN</name>
<evidence type="ECO:0000313" key="10">
    <source>
        <dbReference type="Proteomes" id="UP000053144"/>
    </source>
</evidence>
<dbReference type="GO" id="GO:0003677">
    <property type="term" value="F:DNA binding"/>
    <property type="evidence" value="ECO:0007669"/>
    <property type="project" value="UniProtKB-KW"/>
</dbReference>
<keyword evidence="5" id="KW-0539">Nucleus</keyword>
<dbReference type="InterPro" id="IPR016177">
    <property type="entry name" value="DNA-bd_dom_sf"/>
</dbReference>
<feature type="compositionally biased region" description="Low complexity" evidence="7">
    <location>
        <begin position="56"/>
        <end position="72"/>
    </location>
</feature>
<dbReference type="PANTHER" id="PTHR31190:SF421">
    <property type="entry name" value="ETHYLENE-RESPONSIVE TRANSCRIPTION FACTOR ERF110"/>
    <property type="match status" value="1"/>
</dbReference>
<sequence length="218" mass="24032">MWCHPLPLSKPTQSGSRQVVFPWCHVLCTLSSPRPPLLGLGSGWVGQKRAREDDTAAAASGGEGGSSLSASQEESDERRRRYRGVRLRMTILPASTGIRGPWGKWAAEIHGPHKVTRVWLDTFDTVEAVARAYDEAALRFKGNRAKLNFPENVTTVRPPHLPNFSATSFLGFGDVPAVTGYSPTVMQGAPFQSSHDLLRDYWGYSQLLWSIGEFHGLD</sequence>
<dbReference type="CDD" id="cd00018">
    <property type="entry name" value="AP2"/>
    <property type="match status" value="1"/>
</dbReference>